<dbReference type="CDD" id="cd07561">
    <property type="entry name" value="Peptidase_S41_CPP_like"/>
    <property type="match status" value="1"/>
</dbReference>
<dbReference type="Gene3D" id="3.90.226.10">
    <property type="entry name" value="2-enoyl-CoA Hydratase, Chain A, domain 1"/>
    <property type="match status" value="1"/>
</dbReference>
<evidence type="ECO:0000259" key="2">
    <source>
        <dbReference type="PROSITE" id="PS50106"/>
    </source>
</evidence>
<dbReference type="InterPro" id="IPR041613">
    <property type="entry name" value="Pept_S41_N"/>
</dbReference>
<organism evidence="3 4">
    <name type="scientific">Piscinibacterium candidicorallinum</name>
    <dbReference type="NCBI Taxonomy" id="1793872"/>
    <lineage>
        <taxon>Bacteria</taxon>
        <taxon>Pseudomonadati</taxon>
        <taxon>Pseudomonadota</taxon>
        <taxon>Betaproteobacteria</taxon>
        <taxon>Burkholderiales</taxon>
        <taxon>Piscinibacterium</taxon>
    </lineage>
</organism>
<evidence type="ECO:0000256" key="1">
    <source>
        <dbReference type="SAM" id="MobiDB-lite"/>
    </source>
</evidence>
<feature type="region of interest" description="Disordered" evidence="1">
    <location>
        <begin position="31"/>
        <end position="61"/>
    </location>
</feature>
<dbReference type="InterPro" id="IPR001478">
    <property type="entry name" value="PDZ"/>
</dbReference>
<name>A0ABV7H6I5_9BURK</name>
<dbReference type="EMBL" id="JBHRTI010000007">
    <property type="protein sequence ID" value="MFC3148378.1"/>
    <property type="molecule type" value="Genomic_DNA"/>
</dbReference>
<dbReference type="RefSeq" id="WP_377304302.1">
    <property type="nucleotide sequence ID" value="NZ_CP180191.1"/>
</dbReference>
<feature type="compositionally biased region" description="Pro residues" evidence="1">
    <location>
        <begin position="37"/>
        <end position="50"/>
    </location>
</feature>
<accession>A0ABV7H6I5</accession>
<keyword evidence="4" id="KW-1185">Reference proteome</keyword>
<dbReference type="InterPro" id="IPR029045">
    <property type="entry name" value="ClpP/crotonase-like_dom_sf"/>
</dbReference>
<dbReference type="SUPFAM" id="SSF50156">
    <property type="entry name" value="PDZ domain-like"/>
    <property type="match status" value="1"/>
</dbReference>
<dbReference type="InterPro" id="IPR005151">
    <property type="entry name" value="Tail-specific_protease"/>
</dbReference>
<feature type="domain" description="PDZ" evidence="2">
    <location>
        <begin position="169"/>
        <end position="218"/>
    </location>
</feature>
<sequence>MQQPNRPRTVRSASFGAVLALSLAVLTACGGGGGGSSPPPAPPAPPPSTTIPPSSASAQQCAPTNANARDMAGNLLAGYRAGTLDTEKQFIRSYYNEAYLWYSEVPNVDATAANFSNTSSAAATYQSLDNYFRALKSPTRTASGKQQDEFSFTFPTAEWNALSSGNPGGYGIEWAVIQGAPPRSIRIAFVEPGSPAAAAGLARGDTLVSVNGNDVINGNNVTVINQALFPQLNQTYNFVFRPTGGTGSTDKTATLTAASIQQSPVLTSSIITRGTQRIGYLQYTTFLAQNGEGQLVTAFQNFATQGITDLVLDLRYNGGGYVYISSQLGYMIAGNARTNGRIFEKSQFNDKRTADNARAATPFFNTTSGFTGSGTTANAPLPTVNLGRVYVITKGDTCSASELIINALRGIDVEVILIGSTTCGKPYGFTAKDNCGVSYFPIEFKGINAKGFGDYADGFIPGGTGPTGVPGCAAVDDFNKPLGDPTEGMLSVALTRATTGACPAASVALGKQMKPGAGLEDGFIVRHPVRASAFHK</sequence>
<dbReference type="InterPro" id="IPR041489">
    <property type="entry name" value="PDZ_6"/>
</dbReference>
<comment type="caution">
    <text evidence="3">The sequence shown here is derived from an EMBL/GenBank/DDBJ whole genome shotgun (WGS) entry which is preliminary data.</text>
</comment>
<dbReference type="Pfam" id="PF03572">
    <property type="entry name" value="Peptidase_S41"/>
    <property type="match status" value="1"/>
</dbReference>
<dbReference type="Pfam" id="PF18294">
    <property type="entry name" value="Pept_S41_N"/>
    <property type="match status" value="1"/>
</dbReference>
<protein>
    <submittedName>
        <fullName evidence="3">S41 family peptidase</fullName>
    </submittedName>
</protein>
<dbReference type="Gene3D" id="2.30.42.10">
    <property type="match status" value="1"/>
</dbReference>
<dbReference type="PROSITE" id="PS50106">
    <property type="entry name" value="PDZ"/>
    <property type="match status" value="1"/>
</dbReference>
<gene>
    <name evidence="3" type="ORF">ACFOEN_12175</name>
</gene>
<evidence type="ECO:0000313" key="3">
    <source>
        <dbReference type="EMBL" id="MFC3148378.1"/>
    </source>
</evidence>
<proteinExistence type="predicted"/>
<dbReference type="PROSITE" id="PS51257">
    <property type="entry name" value="PROKAR_LIPOPROTEIN"/>
    <property type="match status" value="1"/>
</dbReference>
<dbReference type="PANTHER" id="PTHR32060:SF30">
    <property type="entry name" value="CARBOXY-TERMINAL PROCESSING PROTEASE CTPA"/>
    <property type="match status" value="1"/>
</dbReference>
<evidence type="ECO:0000313" key="4">
    <source>
        <dbReference type="Proteomes" id="UP001595556"/>
    </source>
</evidence>
<reference evidence="4" key="1">
    <citation type="journal article" date="2019" name="Int. J. Syst. Evol. Microbiol.">
        <title>The Global Catalogue of Microorganisms (GCM) 10K type strain sequencing project: providing services to taxonomists for standard genome sequencing and annotation.</title>
        <authorList>
            <consortium name="The Broad Institute Genomics Platform"/>
            <consortium name="The Broad Institute Genome Sequencing Center for Infectious Disease"/>
            <person name="Wu L."/>
            <person name="Ma J."/>
        </authorList>
    </citation>
    <scope>NUCLEOTIDE SEQUENCE [LARGE SCALE GENOMIC DNA]</scope>
    <source>
        <strain evidence="4">KCTC 52168</strain>
    </source>
</reference>
<dbReference type="Pfam" id="PF17820">
    <property type="entry name" value="PDZ_6"/>
    <property type="match status" value="1"/>
</dbReference>
<dbReference type="InterPro" id="IPR036034">
    <property type="entry name" value="PDZ_sf"/>
</dbReference>
<dbReference type="Proteomes" id="UP001595556">
    <property type="component" value="Unassembled WGS sequence"/>
</dbReference>
<dbReference type="PANTHER" id="PTHR32060">
    <property type="entry name" value="TAIL-SPECIFIC PROTEASE"/>
    <property type="match status" value="1"/>
</dbReference>
<dbReference type="Gene3D" id="3.30.750.170">
    <property type="match status" value="1"/>
</dbReference>
<dbReference type="SUPFAM" id="SSF52096">
    <property type="entry name" value="ClpP/crotonase"/>
    <property type="match status" value="1"/>
</dbReference>
<dbReference type="SMART" id="SM00228">
    <property type="entry name" value="PDZ"/>
    <property type="match status" value="1"/>
</dbReference>